<dbReference type="Pfam" id="PF06330">
    <property type="entry name" value="TRI5"/>
    <property type="match status" value="1"/>
</dbReference>
<dbReference type="OrthoDB" id="2998174at2759"/>
<dbReference type="Proteomes" id="UP000305067">
    <property type="component" value="Unassembled WGS sequence"/>
</dbReference>
<sequence>MAVTIDDITSSILDDAEDFHYRLFSNLPQKNLILKLFAATIRQTQDYYDPIITRFMVSSYLGFLNMCLLEACKEYENMPTKKGGERWAYYFCDKEGICEAYAYFCFPKATCPDISVFLQAIPDMTIAINYINDLFSFCKEELAELEKNYVHIRARYDRKEVTDVMHDMSAETIACYQRALVLFSTGRLRMRKHGLGTSMATLPCTKSLLGTGFMRLVWDCDYVYDG</sequence>
<gene>
    <name evidence="3" type="ORF">BDV98DRAFT_641744</name>
</gene>
<proteinExistence type="inferred from homology"/>
<dbReference type="SUPFAM" id="SSF48576">
    <property type="entry name" value="Terpenoid synthases"/>
    <property type="match status" value="1"/>
</dbReference>
<name>A0A5C3QN43_9AGAR</name>
<dbReference type="InterPro" id="IPR008949">
    <property type="entry name" value="Isoprenoid_synthase_dom_sf"/>
</dbReference>
<evidence type="ECO:0000256" key="2">
    <source>
        <dbReference type="ARBA" id="ARBA00023239"/>
    </source>
</evidence>
<accession>A0A5C3QN43</accession>
<evidence type="ECO:0000313" key="4">
    <source>
        <dbReference type="Proteomes" id="UP000305067"/>
    </source>
</evidence>
<dbReference type="EMBL" id="ML178820">
    <property type="protein sequence ID" value="TFL03395.1"/>
    <property type="molecule type" value="Genomic_DNA"/>
</dbReference>
<organism evidence="3 4">
    <name type="scientific">Pterulicium gracile</name>
    <dbReference type="NCBI Taxonomy" id="1884261"/>
    <lineage>
        <taxon>Eukaryota</taxon>
        <taxon>Fungi</taxon>
        <taxon>Dikarya</taxon>
        <taxon>Basidiomycota</taxon>
        <taxon>Agaricomycotina</taxon>
        <taxon>Agaricomycetes</taxon>
        <taxon>Agaricomycetidae</taxon>
        <taxon>Agaricales</taxon>
        <taxon>Pleurotineae</taxon>
        <taxon>Pterulaceae</taxon>
        <taxon>Pterulicium</taxon>
    </lineage>
</organism>
<keyword evidence="2" id="KW-0456">Lyase</keyword>
<evidence type="ECO:0000256" key="1">
    <source>
        <dbReference type="ARBA" id="ARBA00007946"/>
    </source>
</evidence>
<keyword evidence="4" id="KW-1185">Reference proteome</keyword>
<evidence type="ECO:0000313" key="3">
    <source>
        <dbReference type="EMBL" id="TFL03395.1"/>
    </source>
</evidence>
<comment type="similarity">
    <text evidence="1">Belongs to the trichodiene synthase family.</text>
</comment>
<evidence type="ECO:0008006" key="5">
    <source>
        <dbReference type="Google" id="ProtNLM"/>
    </source>
</evidence>
<protein>
    <recommendedName>
        <fullName evidence="5">Isoprenoid synthase domain-containing protein</fullName>
    </recommendedName>
</protein>
<dbReference type="InterPro" id="IPR024652">
    <property type="entry name" value="Trichodiene_synth"/>
</dbReference>
<dbReference type="GO" id="GO:0016838">
    <property type="term" value="F:carbon-oxygen lyase activity, acting on phosphates"/>
    <property type="evidence" value="ECO:0007669"/>
    <property type="project" value="InterPro"/>
</dbReference>
<dbReference type="AlphaFoldDB" id="A0A5C3QN43"/>
<dbReference type="Gene3D" id="1.10.600.10">
    <property type="entry name" value="Farnesyl Diphosphate Synthase"/>
    <property type="match status" value="1"/>
</dbReference>
<reference evidence="3 4" key="1">
    <citation type="journal article" date="2019" name="Nat. Ecol. Evol.">
        <title>Megaphylogeny resolves global patterns of mushroom evolution.</title>
        <authorList>
            <person name="Varga T."/>
            <person name="Krizsan K."/>
            <person name="Foldi C."/>
            <person name="Dima B."/>
            <person name="Sanchez-Garcia M."/>
            <person name="Sanchez-Ramirez S."/>
            <person name="Szollosi G.J."/>
            <person name="Szarkandi J.G."/>
            <person name="Papp V."/>
            <person name="Albert L."/>
            <person name="Andreopoulos W."/>
            <person name="Angelini C."/>
            <person name="Antonin V."/>
            <person name="Barry K.W."/>
            <person name="Bougher N.L."/>
            <person name="Buchanan P."/>
            <person name="Buyck B."/>
            <person name="Bense V."/>
            <person name="Catcheside P."/>
            <person name="Chovatia M."/>
            <person name="Cooper J."/>
            <person name="Damon W."/>
            <person name="Desjardin D."/>
            <person name="Finy P."/>
            <person name="Geml J."/>
            <person name="Haridas S."/>
            <person name="Hughes K."/>
            <person name="Justo A."/>
            <person name="Karasinski D."/>
            <person name="Kautmanova I."/>
            <person name="Kiss B."/>
            <person name="Kocsube S."/>
            <person name="Kotiranta H."/>
            <person name="LaButti K.M."/>
            <person name="Lechner B.E."/>
            <person name="Liimatainen K."/>
            <person name="Lipzen A."/>
            <person name="Lukacs Z."/>
            <person name="Mihaltcheva S."/>
            <person name="Morgado L.N."/>
            <person name="Niskanen T."/>
            <person name="Noordeloos M.E."/>
            <person name="Ohm R.A."/>
            <person name="Ortiz-Santana B."/>
            <person name="Ovrebo C."/>
            <person name="Racz N."/>
            <person name="Riley R."/>
            <person name="Savchenko A."/>
            <person name="Shiryaev A."/>
            <person name="Soop K."/>
            <person name="Spirin V."/>
            <person name="Szebenyi C."/>
            <person name="Tomsovsky M."/>
            <person name="Tulloss R.E."/>
            <person name="Uehling J."/>
            <person name="Grigoriev I.V."/>
            <person name="Vagvolgyi C."/>
            <person name="Papp T."/>
            <person name="Martin F.M."/>
            <person name="Miettinen O."/>
            <person name="Hibbett D.S."/>
            <person name="Nagy L.G."/>
        </authorList>
    </citation>
    <scope>NUCLEOTIDE SEQUENCE [LARGE SCALE GENOMIC DNA]</scope>
    <source>
        <strain evidence="3 4">CBS 309.79</strain>
    </source>
</reference>